<evidence type="ECO:0000259" key="13">
    <source>
        <dbReference type="Pfam" id="PF08245"/>
    </source>
</evidence>
<comment type="caution">
    <text evidence="14">The sequence shown here is derived from an EMBL/GenBank/DDBJ whole genome shotgun (WGS) entry which is preliminary data.</text>
</comment>
<proteinExistence type="inferred from homology"/>
<dbReference type="NCBIfam" id="TIGR01143">
    <property type="entry name" value="murF"/>
    <property type="match status" value="1"/>
</dbReference>
<dbReference type="InterPro" id="IPR051046">
    <property type="entry name" value="MurCDEF_CellWall_CoF430Synth"/>
</dbReference>
<reference evidence="15" key="1">
    <citation type="submission" date="2018-11" db="EMBL/GenBank/DDBJ databases">
        <title>Proposal to divide the Flavobacteriaceae and reorganize its genera based on Amino Acid Identity values calculated from whole genome sequences.</title>
        <authorList>
            <person name="Nicholson A.C."/>
            <person name="Gulvik C.A."/>
            <person name="Whitney A.M."/>
            <person name="Humrighouse B.W."/>
            <person name="Bell M."/>
            <person name="Holmes B."/>
            <person name="Steigerwalt A."/>
            <person name="Villarma A."/>
            <person name="Sheth M."/>
            <person name="Batra D."/>
            <person name="Pryor J."/>
            <person name="Bernardet J.-F."/>
            <person name="Hugo C."/>
            <person name="Kampfer P."/>
            <person name="Newman J."/>
            <person name="Mcquiston J."/>
        </authorList>
    </citation>
    <scope>NUCLEOTIDE SEQUENCE [LARGE SCALE GENOMIC DNA]</scope>
    <source>
        <strain evidence="15">DSM 22165</strain>
    </source>
</reference>
<comment type="similarity">
    <text evidence="10">Belongs to the MurCDEF family. MurF subfamily.</text>
</comment>
<evidence type="ECO:0000256" key="8">
    <source>
        <dbReference type="ARBA" id="ARBA00023306"/>
    </source>
</evidence>
<dbReference type="Pfam" id="PF02875">
    <property type="entry name" value="Mur_ligase_C"/>
    <property type="match status" value="1"/>
</dbReference>
<feature type="domain" description="Mur ligase central" evidence="13">
    <location>
        <begin position="97"/>
        <end position="275"/>
    </location>
</feature>
<keyword evidence="1 10" id="KW-0963">Cytoplasm</keyword>
<dbReference type="SUPFAM" id="SSF53244">
    <property type="entry name" value="MurD-like peptide ligases, peptide-binding domain"/>
    <property type="match status" value="1"/>
</dbReference>
<comment type="catalytic activity">
    <reaction evidence="10 11">
        <text>D-alanyl-D-alanine + UDP-N-acetyl-alpha-D-muramoyl-L-alanyl-gamma-D-glutamyl-meso-2,6-diaminopimelate + ATP = UDP-N-acetyl-alpha-D-muramoyl-L-alanyl-gamma-D-glutamyl-meso-2,6-diaminopimeloyl-D-alanyl-D-alanine + ADP + phosphate + H(+)</text>
        <dbReference type="Rhea" id="RHEA:28374"/>
        <dbReference type="ChEBI" id="CHEBI:15378"/>
        <dbReference type="ChEBI" id="CHEBI:30616"/>
        <dbReference type="ChEBI" id="CHEBI:43474"/>
        <dbReference type="ChEBI" id="CHEBI:57822"/>
        <dbReference type="ChEBI" id="CHEBI:61386"/>
        <dbReference type="ChEBI" id="CHEBI:83905"/>
        <dbReference type="ChEBI" id="CHEBI:456216"/>
        <dbReference type="EC" id="6.3.2.10"/>
    </reaction>
</comment>
<keyword evidence="9 10" id="KW-0961">Cell wall biogenesis/degradation</keyword>
<dbReference type="EC" id="6.3.2.10" evidence="10 11"/>
<dbReference type="Gene3D" id="3.90.190.20">
    <property type="entry name" value="Mur ligase, C-terminal domain"/>
    <property type="match status" value="1"/>
</dbReference>
<gene>
    <name evidence="10 14" type="primary">murF</name>
    <name evidence="14" type="ORF">EGH73_06750</name>
</gene>
<keyword evidence="4 10" id="KW-0547">Nucleotide-binding</keyword>
<dbReference type="InterPro" id="IPR036615">
    <property type="entry name" value="Mur_ligase_C_dom_sf"/>
</dbReference>
<dbReference type="InterPro" id="IPR005863">
    <property type="entry name" value="UDP-N-AcMur_synth"/>
</dbReference>
<dbReference type="EMBL" id="RJTU01000045">
    <property type="protein sequence ID" value="ROI13752.1"/>
    <property type="molecule type" value="Genomic_DNA"/>
</dbReference>
<protein>
    <recommendedName>
        <fullName evidence="10 11">UDP-N-acetylmuramoyl-tripeptide--D-alanyl-D-alanine ligase</fullName>
        <ecNumber evidence="10 11">6.3.2.10</ecNumber>
    </recommendedName>
    <alternativeName>
        <fullName evidence="10">D-alanyl-D-alanine-adding enzyme</fullName>
    </alternativeName>
</protein>
<dbReference type="UniPathway" id="UPA00219"/>
<evidence type="ECO:0000259" key="12">
    <source>
        <dbReference type="Pfam" id="PF02875"/>
    </source>
</evidence>
<evidence type="ECO:0000256" key="5">
    <source>
        <dbReference type="ARBA" id="ARBA00022840"/>
    </source>
</evidence>
<dbReference type="GO" id="GO:0005737">
    <property type="term" value="C:cytoplasm"/>
    <property type="evidence" value="ECO:0007669"/>
    <property type="project" value="UniProtKB-SubCell"/>
</dbReference>
<keyword evidence="8 10" id="KW-0131">Cell cycle</keyword>
<accession>A0A3N0X8R5</accession>
<dbReference type="GO" id="GO:0005524">
    <property type="term" value="F:ATP binding"/>
    <property type="evidence" value="ECO:0007669"/>
    <property type="project" value="UniProtKB-UniRule"/>
</dbReference>
<evidence type="ECO:0000256" key="2">
    <source>
        <dbReference type="ARBA" id="ARBA00022598"/>
    </source>
</evidence>
<dbReference type="GO" id="GO:0009252">
    <property type="term" value="P:peptidoglycan biosynthetic process"/>
    <property type="evidence" value="ECO:0007669"/>
    <property type="project" value="UniProtKB-UniRule"/>
</dbReference>
<evidence type="ECO:0000256" key="10">
    <source>
        <dbReference type="HAMAP-Rule" id="MF_02019"/>
    </source>
</evidence>
<dbReference type="InterPro" id="IPR013221">
    <property type="entry name" value="Mur_ligase_cen"/>
</dbReference>
<evidence type="ECO:0000313" key="15">
    <source>
        <dbReference type="Proteomes" id="UP000267623"/>
    </source>
</evidence>
<comment type="pathway">
    <text evidence="10 11">Cell wall biogenesis; peptidoglycan biosynthesis.</text>
</comment>
<comment type="subcellular location">
    <subcellularLocation>
        <location evidence="10 11">Cytoplasm</location>
    </subcellularLocation>
</comment>
<evidence type="ECO:0000256" key="4">
    <source>
        <dbReference type="ARBA" id="ARBA00022741"/>
    </source>
</evidence>
<comment type="function">
    <text evidence="10 11">Involved in cell wall formation. Catalyzes the final step in the synthesis of UDP-N-acetylmuramoyl-pentapeptide, the precursor of murein.</text>
</comment>
<dbReference type="SUPFAM" id="SSF63418">
    <property type="entry name" value="MurE/MurF N-terminal domain"/>
    <property type="match status" value="1"/>
</dbReference>
<dbReference type="Pfam" id="PF08245">
    <property type="entry name" value="Mur_ligase_M"/>
    <property type="match status" value="1"/>
</dbReference>
<dbReference type="InterPro" id="IPR004101">
    <property type="entry name" value="Mur_ligase_C"/>
</dbReference>
<dbReference type="PANTHER" id="PTHR43024">
    <property type="entry name" value="UDP-N-ACETYLMURAMOYL-TRIPEPTIDE--D-ALANYL-D-ALANINE LIGASE"/>
    <property type="match status" value="1"/>
</dbReference>
<dbReference type="InterPro" id="IPR035911">
    <property type="entry name" value="MurE/MurF_N"/>
</dbReference>
<dbReference type="Gene3D" id="3.40.1390.10">
    <property type="entry name" value="MurE/MurF, N-terminal domain"/>
    <property type="match status" value="1"/>
</dbReference>
<keyword evidence="7 10" id="KW-0573">Peptidoglycan synthesis</keyword>
<evidence type="ECO:0000256" key="11">
    <source>
        <dbReference type="RuleBase" id="RU004136"/>
    </source>
</evidence>
<dbReference type="Proteomes" id="UP000267623">
    <property type="component" value="Unassembled WGS sequence"/>
</dbReference>
<organism evidence="14 15">
    <name type="scientific">Epilithonimonas hominis</name>
    <dbReference type="NCBI Taxonomy" id="420404"/>
    <lineage>
        <taxon>Bacteria</taxon>
        <taxon>Pseudomonadati</taxon>
        <taxon>Bacteroidota</taxon>
        <taxon>Flavobacteriia</taxon>
        <taxon>Flavobacteriales</taxon>
        <taxon>Weeksellaceae</taxon>
        <taxon>Chryseobacterium group</taxon>
        <taxon>Epilithonimonas</taxon>
    </lineage>
</organism>
<evidence type="ECO:0000256" key="1">
    <source>
        <dbReference type="ARBA" id="ARBA00022490"/>
    </source>
</evidence>
<feature type="domain" description="Mur ligase C-terminal" evidence="12">
    <location>
        <begin position="299"/>
        <end position="375"/>
    </location>
</feature>
<dbReference type="GO" id="GO:0071555">
    <property type="term" value="P:cell wall organization"/>
    <property type="evidence" value="ECO:0007669"/>
    <property type="project" value="UniProtKB-KW"/>
</dbReference>
<keyword evidence="3 10" id="KW-0132">Cell division</keyword>
<keyword evidence="5 10" id="KW-0067">ATP-binding</keyword>
<name>A0A3N0X8R5_9FLAO</name>
<keyword evidence="2 10" id="KW-0436">Ligase</keyword>
<dbReference type="SUPFAM" id="SSF53623">
    <property type="entry name" value="MurD-like peptide ligases, catalytic domain"/>
    <property type="match status" value="1"/>
</dbReference>
<dbReference type="PANTHER" id="PTHR43024:SF1">
    <property type="entry name" value="UDP-N-ACETYLMURAMOYL-TRIPEPTIDE--D-ALANYL-D-ALANINE LIGASE"/>
    <property type="match status" value="1"/>
</dbReference>
<dbReference type="Gene3D" id="3.40.1190.10">
    <property type="entry name" value="Mur-like, catalytic domain"/>
    <property type="match status" value="1"/>
</dbReference>
<dbReference type="GO" id="GO:0008360">
    <property type="term" value="P:regulation of cell shape"/>
    <property type="evidence" value="ECO:0007669"/>
    <property type="project" value="UniProtKB-KW"/>
</dbReference>
<evidence type="ECO:0000256" key="3">
    <source>
        <dbReference type="ARBA" id="ARBA00022618"/>
    </source>
</evidence>
<feature type="binding site" evidence="10">
    <location>
        <begin position="98"/>
        <end position="104"/>
    </location>
    <ligand>
        <name>ATP</name>
        <dbReference type="ChEBI" id="CHEBI:30616"/>
    </ligand>
</feature>
<dbReference type="RefSeq" id="WP_123281218.1">
    <property type="nucleotide sequence ID" value="NZ_RJTU01000045.1"/>
</dbReference>
<evidence type="ECO:0000313" key="14">
    <source>
        <dbReference type="EMBL" id="ROI13752.1"/>
    </source>
</evidence>
<keyword evidence="6 10" id="KW-0133">Cell shape</keyword>
<dbReference type="GO" id="GO:0047480">
    <property type="term" value="F:UDP-N-acetylmuramoyl-tripeptide-D-alanyl-D-alanine ligase activity"/>
    <property type="evidence" value="ECO:0007669"/>
    <property type="project" value="UniProtKB-UniRule"/>
</dbReference>
<dbReference type="AlphaFoldDB" id="A0A3N0X8R5"/>
<dbReference type="GO" id="GO:0051301">
    <property type="term" value="P:cell division"/>
    <property type="evidence" value="ECO:0007669"/>
    <property type="project" value="UniProtKB-KW"/>
</dbReference>
<dbReference type="GO" id="GO:0008766">
    <property type="term" value="F:UDP-N-acetylmuramoylalanyl-D-glutamyl-2,6-diaminopimelate-D-alanyl-D-alanine ligase activity"/>
    <property type="evidence" value="ECO:0007669"/>
    <property type="project" value="RHEA"/>
</dbReference>
<evidence type="ECO:0000256" key="9">
    <source>
        <dbReference type="ARBA" id="ARBA00023316"/>
    </source>
</evidence>
<sequence length="422" mass="47121">MKIKDFYQIFLQSSNTVIDSRKVQKGSVFFAFSGDTFNAAEKSSEALENGAIAVIVEDENYNFPKKNIFYVPSVLDFLQQLAVYHRDQLKIPFIGLTGSNGKTTTKELISIVLSKKFNVQFTFGNLNNHIGVPLTILSIRNSHQIAVIEMGANHQKEIELLCKIAKPNIGYITNFGKAHLEGFGGVEGVIKGKSELYDYLRTHNQTILVNSADPVQAEKTKDYHNKITFGTPESTYSFSPLSKDHFVGLVYKETEIISNLTGRYNYDNISAAISLGLHFGVDIQDIKQAIEEYVPSNMRSQIQKKEGKTLVLDTYNANPSSMQASLENFRTFSGTKLIIIGDMLELGEESAAEHQHILDFAKTCGFDNIITVGPNFKNINTNLAFLNTSELSDYLQNNPVTQENILLKASRGIALEKIIDYI</sequence>
<evidence type="ECO:0000256" key="7">
    <source>
        <dbReference type="ARBA" id="ARBA00022984"/>
    </source>
</evidence>
<evidence type="ECO:0000256" key="6">
    <source>
        <dbReference type="ARBA" id="ARBA00022960"/>
    </source>
</evidence>
<dbReference type="HAMAP" id="MF_02019">
    <property type="entry name" value="MurF"/>
    <property type="match status" value="1"/>
</dbReference>
<dbReference type="InterPro" id="IPR036565">
    <property type="entry name" value="Mur-like_cat_sf"/>
</dbReference>